<keyword evidence="5" id="KW-0255">Endonuclease</keyword>
<proteinExistence type="predicted"/>
<gene>
    <name evidence="11" type="ORF">MBJ925_LOCUS34262</name>
</gene>
<name>A0A816YXK1_9BILA</name>
<dbReference type="GO" id="GO:0004519">
    <property type="term" value="F:endonuclease activity"/>
    <property type="evidence" value="ECO:0007669"/>
    <property type="project" value="UniProtKB-KW"/>
</dbReference>
<dbReference type="Pfam" id="PF00665">
    <property type="entry name" value="rve"/>
    <property type="match status" value="1"/>
</dbReference>
<dbReference type="InterPro" id="IPR043502">
    <property type="entry name" value="DNA/RNA_pol_sf"/>
</dbReference>
<dbReference type="GO" id="GO:0003676">
    <property type="term" value="F:nucleic acid binding"/>
    <property type="evidence" value="ECO:0007669"/>
    <property type="project" value="InterPro"/>
</dbReference>
<dbReference type="InterPro" id="IPR021109">
    <property type="entry name" value="Peptidase_aspartic_dom_sf"/>
</dbReference>
<dbReference type="InterPro" id="IPR036397">
    <property type="entry name" value="RNaseH_sf"/>
</dbReference>
<evidence type="ECO:0000256" key="2">
    <source>
        <dbReference type="ARBA" id="ARBA00022679"/>
    </source>
</evidence>
<dbReference type="Proteomes" id="UP000663824">
    <property type="component" value="Unassembled WGS sequence"/>
</dbReference>
<dbReference type="InterPro" id="IPR000477">
    <property type="entry name" value="RT_dom"/>
</dbReference>
<dbReference type="Pfam" id="PF17921">
    <property type="entry name" value="Integrase_H2C2"/>
    <property type="match status" value="1"/>
</dbReference>
<dbReference type="InterPro" id="IPR041588">
    <property type="entry name" value="Integrase_H2C2"/>
</dbReference>
<protein>
    <recommendedName>
        <fullName evidence="1">RNA-directed DNA polymerase</fullName>
        <ecNumber evidence="1">2.7.7.49</ecNumber>
    </recommendedName>
</protein>
<evidence type="ECO:0000256" key="6">
    <source>
        <dbReference type="ARBA" id="ARBA00022801"/>
    </source>
</evidence>
<evidence type="ECO:0000256" key="5">
    <source>
        <dbReference type="ARBA" id="ARBA00022759"/>
    </source>
</evidence>
<evidence type="ECO:0000259" key="10">
    <source>
        <dbReference type="PROSITE" id="PS50994"/>
    </source>
</evidence>
<organism evidence="11 12">
    <name type="scientific">Rotaria magnacalcarata</name>
    <dbReference type="NCBI Taxonomy" id="392030"/>
    <lineage>
        <taxon>Eukaryota</taxon>
        <taxon>Metazoa</taxon>
        <taxon>Spiralia</taxon>
        <taxon>Gnathifera</taxon>
        <taxon>Rotifera</taxon>
        <taxon>Eurotatoria</taxon>
        <taxon>Bdelloidea</taxon>
        <taxon>Philodinida</taxon>
        <taxon>Philodinidae</taxon>
        <taxon>Rotaria</taxon>
    </lineage>
</organism>
<dbReference type="PANTHER" id="PTHR37984">
    <property type="entry name" value="PROTEIN CBG26694"/>
    <property type="match status" value="1"/>
</dbReference>
<accession>A0A816YXK1</accession>
<evidence type="ECO:0000313" key="12">
    <source>
        <dbReference type="Proteomes" id="UP000663824"/>
    </source>
</evidence>
<sequence>MADITEPQGLKIIFTFLEGHPKQWFNGNITMFESWSGFKAQFLHTFSSPSSKQLASNRLRTRQQRHDEAVIEYYTDIMKLCKLVDSHMTDASKLDHLYHGLKSSLMKDVLREAPATPAEFLDKARHEENLDRLVTTAALHTNDNDTQATNSSNNSAYRSPQSAGAMHYQNSSNMYSKAYYANVYSPRPVYNRFPDPSSSRSPPQVPQSSFNALRYQSRPTAALHTNDNDTQATNYSNNSVYRSPQSAGAMHYQNSSNMYSKGYYANVYSPRPVYNRFPDPSSSRSPPQVPQSSFNALRYQSRPLRCYLCQKGSNDGSDSHPSRPSVFYSSIHNTYSVQKQNIYHRFVPFSRSYINRNIQKYPTINNSRQDLVKSIEQHHAVNQNIKKSNPSLIFINTLVNGSRLRAMIDTGATHSFITQRALSTLYHSVVPSCDCIAQLGDGQTMLKIVGEVQLLLQFNKVFTPLNVLVVKTMNTDFILGSDWCTKNAAKIDYEKNQVSIRSSRGHTFIPYHKSIECLTLDVKSINVIHIPPRESYTVQAKVELSSADTVYFSPVDAIQSKKSIVMSPSLLHINNYTTYLEVYNPHDYTYTLPMNTLLGRITHTPYQMHSCLLSDTSREYSLLSSQRHILNTIDLEQKPSATSHTIDKLITHIKNVQHKQKLRSILQQHMKIFDISQVTQANTHIQHTINTGDSLPISSRPYPRTIEQRRELQAEIQKMTQTNQIRPSNSPWSSPVIIHKKKDGGIRFLVDYRKLNSVTKKDCFPQPTTEELLHRLGGHRFYTKLDLKSGYFQLPIHETDKEKTAFITQDGLWEFNVLPQGIMNGPPTFQRTMHNLLGYGRWDYVMVYLDDILIFSRSLNEHQQHLNEILSILAKANFQVNPDKCSVAVQEIEFLSHTINEQGIKPNGDKIKAIVDLPAPHTLKEANEFLGKINWYRKFIPNFAHIAAPSHKVTNKTKHHRHEFKWGPDQQHSFDEFKRILTTYPLFLEYPDSSTPFVLTTDASGIGIGGILRQDTPSGTKINYFKSRVLDDTERKYDTIEQEALAIFWCISELRSYIGDSDFIVETDHKPLENFHKKQINNKRVMNWLFKLQDILPQIIAVKHRPGAHNAAADYISRHFPPSTSPNINPSTINVTHDDRPIGTEHWDEQVAKPQRTQSIQPSILEHTCIRNAEINAVTTRAQAKLQAQPQPSSANTSSTSTTSQSTCSSPPMATPLHDFSLSRIRSEQAQDVIIQQIIQQIRNNRRYESFIIQHGILYKLAYRDDATIKLIYAPSKLIPEIMAAYHDHPLSGHFGTGRTWSMLRNTYYWPRMKATITSYIKSCDKCSQFNVDRHKPPGFLQPIQPPNEVFQVLGMDWWGPTTTSLSGNRYVLVITDRLSGYVFAKASPTNTAQDTARILMEEIILVHGSPDTIITDQGTHFKNELLQAISNLTGCKHIFSTPYHPQTNGQTERWNSTFVTQIAKYCNTDLNNWDTFLPSIVYAYNNGIHSSTGISPYQLAFGRRQRHPFNPPATTFVFSKPHDYWTQVIQYRNAALKQAKQHIIHQQEQSKIRFDKNRTHPNFVLGDLVWMKIFVGRHKLEARYTGPAQIIRILSPVSFIVEYEHLQQFQVHSNNIRRVYSR</sequence>
<feature type="region of interest" description="Disordered" evidence="8">
    <location>
        <begin position="221"/>
        <end position="248"/>
    </location>
</feature>
<dbReference type="Gene3D" id="3.30.70.270">
    <property type="match status" value="2"/>
</dbReference>
<feature type="region of interest" description="Disordered" evidence="8">
    <location>
        <begin position="138"/>
        <end position="166"/>
    </location>
</feature>
<comment type="caution">
    <text evidence="11">The sequence shown here is derived from an EMBL/GenBank/DDBJ whole genome shotgun (WGS) entry which is preliminary data.</text>
</comment>
<dbReference type="InterPro" id="IPR001969">
    <property type="entry name" value="Aspartic_peptidase_AS"/>
</dbReference>
<feature type="compositionally biased region" description="Low complexity" evidence="8">
    <location>
        <begin position="1187"/>
        <end position="1212"/>
    </location>
</feature>
<dbReference type="PROSITE" id="PS50994">
    <property type="entry name" value="INTEGRASE"/>
    <property type="match status" value="1"/>
</dbReference>
<keyword evidence="2" id="KW-0808">Transferase</keyword>
<dbReference type="FunFam" id="3.30.70.270:FF:000020">
    <property type="entry name" value="Transposon Tf2-6 polyprotein-like Protein"/>
    <property type="match status" value="1"/>
</dbReference>
<dbReference type="CDD" id="cd09274">
    <property type="entry name" value="RNase_HI_RT_Ty3"/>
    <property type="match status" value="1"/>
</dbReference>
<dbReference type="FunFam" id="3.30.420.10:FF:000032">
    <property type="entry name" value="Retrovirus-related Pol polyprotein from transposon 297-like Protein"/>
    <property type="match status" value="1"/>
</dbReference>
<dbReference type="CDD" id="cd01647">
    <property type="entry name" value="RT_LTR"/>
    <property type="match status" value="1"/>
</dbReference>
<evidence type="ECO:0000256" key="7">
    <source>
        <dbReference type="ARBA" id="ARBA00022918"/>
    </source>
</evidence>
<keyword evidence="3" id="KW-0548">Nucleotidyltransferase</keyword>
<dbReference type="PROSITE" id="PS00141">
    <property type="entry name" value="ASP_PROTEASE"/>
    <property type="match status" value="1"/>
</dbReference>
<keyword evidence="4" id="KW-0540">Nuclease</keyword>
<dbReference type="SUPFAM" id="SSF53098">
    <property type="entry name" value="Ribonuclease H-like"/>
    <property type="match status" value="1"/>
</dbReference>
<dbReference type="EMBL" id="CAJNRE010018795">
    <property type="protein sequence ID" value="CAF2179242.1"/>
    <property type="molecule type" value="Genomic_DNA"/>
</dbReference>
<dbReference type="Pfam" id="PF08284">
    <property type="entry name" value="RVP_2"/>
    <property type="match status" value="1"/>
</dbReference>
<dbReference type="CDD" id="cd00303">
    <property type="entry name" value="retropepsin_like"/>
    <property type="match status" value="1"/>
</dbReference>
<dbReference type="PROSITE" id="PS50878">
    <property type="entry name" value="RT_POL"/>
    <property type="match status" value="1"/>
</dbReference>
<feature type="region of interest" description="Disordered" evidence="8">
    <location>
        <begin position="1182"/>
        <end position="1213"/>
    </location>
</feature>
<dbReference type="InterPro" id="IPR012337">
    <property type="entry name" value="RNaseH-like_sf"/>
</dbReference>
<dbReference type="Pfam" id="PF17917">
    <property type="entry name" value="RT_RNaseH"/>
    <property type="match status" value="1"/>
</dbReference>
<dbReference type="GO" id="GO:0004190">
    <property type="term" value="F:aspartic-type endopeptidase activity"/>
    <property type="evidence" value="ECO:0007669"/>
    <property type="project" value="InterPro"/>
</dbReference>
<dbReference type="InterPro" id="IPR041373">
    <property type="entry name" value="RT_RNaseH"/>
</dbReference>
<dbReference type="SUPFAM" id="SSF50630">
    <property type="entry name" value="Acid proteases"/>
    <property type="match status" value="1"/>
</dbReference>
<dbReference type="EC" id="2.7.7.49" evidence="1"/>
<dbReference type="InterPro" id="IPR005162">
    <property type="entry name" value="Retrotrans_gag_dom"/>
</dbReference>
<dbReference type="Pfam" id="PF03732">
    <property type="entry name" value="Retrotrans_gag"/>
    <property type="match status" value="1"/>
</dbReference>
<dbReference type="FunFam" id="1.10.340.70:FF:000001">
    <property type="entry name" value="Retrovirus-related Pol polyprotein from transposon gypsy-like Protein"/>
    <property type="match status" value="1"/>
</dbReference>
<dbReference type="Gene3D" id="3.10.10.10">
    <property type="entry name" value="HIV Type 1 Reverse Transcriptase, subunit A, domain 1"/>
    <property type="match status" value="1"/>
</dbReference>
<dbReference type="InterPro" id="IPR050951">
    <property type="entry name" value="Retrovirus_Pol_polyprotein"/>
</dbReference>
<dbReference type="SUPFAM" id="SSF56672">
    <property type="entry name" value="DNA/RNA polymerases"/>
    <property type="match status" value="1"/>
</dbReference>
<evidence type="ECO:0000313" key="11">
    <source>
        <dbReference type="EMBL" id="CAF2179242.1"/>
    </source>
</evidence>
<keyword evidence="6" id="KW-0378">Hydrolase</keyword>
<dbReference type="GO" id="GO:0015074">
    <property type="term" value="P:DNA integration"/>
    <property type="evidence" value="ECO:0007669"/>
    <property type="project" value="InterPro"/>
</dbReference>
<evidence type="ECO:0000256" key="8">
    <source>
        <dbReference type="SAM" id="MobiDB-lite"/>
    </source>
</evidence>
<feature type="domain" description="Reverse transcriptase" evidence="9">
    <location>
        <begin position="720"/>
        <end position="899"/>
    </location>
</feature>
<dbReference type="Gene3D" id="2.40.70.10">
    <property type="entry name" value="Acid Proteases"/>
    <property type="match status" value="1"/>
</dbReference>
<dbReference type="GO" id="GO:0006508">
    <property type="term" value="P:proteolysis"/>
    <property type="evidence" value="ECO:0007669"/>
    <property type="project" value="InterPro"/>
</dbReference>
<dbReference type="InterPro" id="IPR043128">
    <property type="entry name" value="Rev_trsase/Diguanyl_cyclase"/>
</dbReference>
<evidence type="ECO:0000256" key="3">
    <source>
        <dbReference type="ARBA" id="ARBA00022695"/>
    </source>
</evidence>
<keyword evidence="7" id="KW-0695">RNA-directed DNA polymerase</keyword>
<evidence type="ECO:0000256" key="1">
    <source>
        <dbReference type="ARBA" id="ARBA00012493"/>
    </source>
</evidence>
<dbReference type="Gene3D" id="1.10.340.70">
    <property type="match status" value="1"/>
</dbReference>
<dbReference type="PANTHER" id="PTHR37984:SF5">
    <property type="entry name" value="PROTEIN NYNRIN-LIKE"/>
    <property type="match status" value="1"/>
</dbReference>
<dbReference type="Pfam" id="PF00078">
    <property type="entry name" value="RVT_1"/>
    <property type="match status" value="1"/>
</dbReference>
<dbReference type="GO" id="GO:0003964">
    <property type="term" value="F:RNA-directed DNA polymerase activity"/>
    <property type="evidence" value="ECO:0007669"/>
    <property type="project" value="UniProtKB-KW"/>
</dbReference>
<evidence type="ECO:0000256" key="4">
    <source>
        <dbReference type="ARBA" id="ARBA00022722"/>
    </source>
</evidence>
<feature type="domain" description="Integrase catalytic" evidence="10">
    <location>
        <begin position="1342"/>
        <end position="1505"/>
    </location>
</feature>
<dbReference type="Gene3D" id="3.30.420.10">
    <property type="entry name" value="Ribonuclease H-like superfamily/Ribonuclease H"/>
    <property type="match status" value="1"/>
</dbReference>
<dbReference type="InterPro" id="IPR001584">
    <property type="entry name" value="Integrase_cat-core"/>
</dbReference>
<reference evidence="11" key="1">
    <citation type="submission" date="2021-02" db="EMBL/GenBank/DDBJ databases">
        <authorList>
            <person name="Nowell W R."/>
        </authorList>
    </citation>
    <scope>NUCLEOTIDE SEQUENCE</scope>
</reference>
<evidence type="ECO:0000259" key="9">
    <source>
        <dbReference type="PROSITE" id="PS50878"/>
    </source>
</evidence>